<organism evidence="1 2">
    <name type="scientific">Psychrobacter glacincola</name>
    <dbReference type="NCBI Taxonomy" id="56810"/>
    <lineage>
        <taxon>Bacteria</taxon>
        <taxon>Pseudomonadati</taxon>
        <taxon>Pseudomonadota</taxon>
        <taxon>Gammaproteobacteria</taxon>
        <taxon>Moraxellales</taxon>
        <taxon>Moraxellaceae</taxon>
        <taxon>Psychrobacter</taxon>
    </lineage>
</organism>
<name>A0ABW1WAW2_9GAMM</name>
<proteinExistence type="predicted"/>
<sequence>MFEIKGLDQLNKTLSELGKVTDELEGELGTIQFDAESAESIELAIVEMENMVDKKFENYASNPVAIDIANGVKAAYRQMIVDKASEARIQADSEENENGR</sequence>
<dbReference type="EMBL" id="JBHSTZ010000059">
    <property type="protein sequence ID" value="MFC6382215.1"/>
    <property type="molecule type" value="Genomic_DNA"/>
</dbReference>
<reference evidence="2" key="1">
    <citation type="journal article" date="2019" name="Int. J. Syst. Evol. Microbiol.">
        <title>The Global Catalogue of Microorganisms (GCM) 10K type strain sequencing project: providing services to taxonomists for standard genome sequencing and annotation.</title>
        <authorList>
            <consortium name="The Broad Institute Genomics Platform"/>
            <consortium name="The Broad Institute Genome Sequencing Center for Infectious Disease"/>
            <person name="Wu L."/>
            <person name="Ma J."/>
        </authorList>
    </citation>
    <scope>NUCLEOTIDE SEQUENCE [LARGE SCALE GENOMIC DNA]</scope>
    <source>
        <strain evidence="2">CCM 2050</strain>
    </source>
</reference>
<keyword evidence="2" id="KW-1185">Reference proteome</keyword>
<dbReference type="RefSeq" id="WP_201564612.1">
    <property type="nucleotide sequence ID" value="NZ_CAJGZK010000030.1"/>
</dbReference>
<evidence type="ECO:0000313" key="1">
    <source>
        <dbReference type="EMBL" id="MFC6382215.1"/>
    </source>
</evidence>
<protein>
    <submittedName>
        <fullName evidence="1">Uncharacterized protein</fullName>
    </submittedName>
</protein>
<evidence type="ECO:0000313" key="2">
    <source>
        <dbReference type="Proteomes" id="UP001596264"/>
    </source>
</evidence>
<accession>A0ABW1WAW2</accession>
<dbReference type="Proteomes" id="UP001596264">
    <property type="component" value="Unassembled WGS sequence"/>
</dbReference>
<comment type="caution">
    <text evidence="1">The sequence shown here is derived from an EMBL/GenBank/DDBJ whole genome shotgun (WGS) entry which is preliminary data.</text>
</comment>
<gene>
    <name evidence="1" type="ORF">ACFP58_12265</name>
</gene>